<evidence type="ECO:0000256" key="1">
    <source>
        <dbReference type="SAM" id="MobiDB-lite"/>
    </source>
</evidence>
<comment type="caution">
    <text evidence="2">The sequence shown here is derived from an EMBL/GenBank/DDBJ whole genome shotgun (WGS) entry which is preliminary data.</text>
</comment>
<keyword evidence="3" id="KW-1185">Reference proteome</keyword>
<name>A0A9J6DAX0_RHIMP</name>
<sequence length="190" mass="20227">MGLAAPPRPTSAGQRPGLPSSRPALSLAPARCLRESRWAAEVGRAAAAIQLPSGREQLPTSATGFLAAALDRLACRPRTCAAETGPGSNASESAWCKDSCKPSRLTKERLVSPANSFRRQRNCTRNNRALLPSAGARAAGVRPSFVRCAAVWCALLCHRRSVSRCCVRELLCVASRGVYDPVETVRCVDA</sequence>
<dbReference type="Proteomes" id="UP000821866">
    <property type="component" value="Chromosome 8"/>
</dbReference>
<evidence type="ECO:0000313" key="2">
    <source>
        <dbReference type="EMBL" id="KAH8019176.1"/>
    </source>
</evidence>
<feature type="region of interest" description="Disordered" evidence="1">
    <location>
        <begin position="1"/>
        <end position="24"/>
    </location>
</feature>
<accession>A0A9J6DAX0</accession>
<organism evidence="2 3">
    <name type="scientific">Rhipicephalus microplus</name>
    <name type="common">Cattle tick</name>
    <name type="synonym">Boophilus microplus</name>
    <dbReference type="NCBI Taxonomy" id="6941"/>
    <lineage>
        <taxon>Eukaryota</taxon>
        <taxon>Metazoa</taxon>
        <taxon>Ecdysozoa</taxon>
        <taxon>Arthropoda</taxon>
        <taxon>Chelicerata</taxon>
        <taxon>Arachnida</taxon>
        <taxon>Acari</taxon>
        <taxon>Parasitiformes</taxon>
        <taxon>Ixodida</taxon>
        <taxon>Ixodoidea</taxon>
        <taxon>Ixodidae</taxon>
        <taxon>Rhipicephalinae</taxon>
        <taxon>Rhipicephalus</taxon>
        <taxon>Boophilus</taxon>
    </lineage>
</organism>
<protein>
    <submittedName>
        <fullName evidence="2">Uncharacterized protein</fullName>
    </submittedName>
</protein>
<reference evidence="2" key="1">
    <citation type="journal article" date="2020" name="Cell">
        <title>Large-Scale Comparative Analyses of Tick Genomes Elucidate Their Genetic Diversity and Vector Capacities.</title>
        <authorList>
            <consortium name="Tick Genome and Microbiome Consortium (TIGMIC)"/>
            <person name="Jia N."/>
            <person name="Wang J."/>
            <person name="Shi W."/>
            <person name="Du L."/>
            <person name="Sun Y."/>
            <person name="Zhan W."/>
            <person name="Jiang J.F."/>
            <person name="Wang Q."/>
            <person name="Zhang B."/>
            <person name="Ji P."/>
            <person name="Bell-Sakyi L."/>
            <person name="Cui X.M."/>
            <person name="Yuan T.T."/>
            <person name="Jiang B.G."/>
            <person name="Yang W.F."/>
            <person name="Lam T.T."/>
            <person name="Chang Q.C."/>
            <person name="Ding S.J."/>
            <person name="Wang X.J."/>
            <person name="Zhu J.G."/>
            <person name="Ruan X.D."/>
            <person name="Zhao L."/>
            <person name="Wei J.T."/>
            <person name="Ye R.Z."/>
            <person name="Que T.C."/>
            <person name="Du C.H."/>
            <person name="Zhou Y.H."/>
            <person name="Cheng J.X."/>
            <person name="Dai P.F."/>
            <person name="Guo W.B."/>
            <person name="Han X.H."/>
            <person name="Huang E.J."/>
            <person name="Li L.F."/>
            <person name="Wei W."/>
            <person name="Gao Y.C."/>
            <person name="Liu J.Z."/>
            <person name="Shao H.Z."/>
            <person name="Wang X."/>
            <person name="Wang C.C."/>
            <person name="Yang T.C."/>
            <person name="Huo Q.B."/>
            <person name="Li W."/>
            <person name="Chen H.Y."/>
            <person name="Chen S.E."/>
            <person name="Zhou L.G."/>
            <person name="Ni X.B."/>
            <person name="Tian J.H."/>
            <person name="Sheng Y."/>
            <person name="Liu T."/>
            <person name="Pan Y.S."/>
            <person name="Xia L.Y."/>
            <person name="Li J."/>
            <person name="Zhao F."/>
            <person name="Cao W.C."/>
        </authorList>
    </citation>
    <scope>NUCLEOTIDE SEQUENCE</scope>
    <source>
        <strain evidence="2">Rmic-2018</strain>
    </source>
</reference>
<gene>
    <name evidence="2" type="ORF">HPB51_017403</name>
</gene>
<dbReference type="EMBL" id="JABSTU010000010">
    <property type="protein sequence ID" value="KAH8019176.1"/>
    <property type="molecule type" value="Genomic_DNA"/>
</dbReference>
<evidence type="ECO:0000313" key="3">
    <source>
        <dbReference type="Proteomes" id="UP000821866"/>
    </source>
</evidence>
<proteinExistence type="predicted"/>
<dbReference type="AlphaFoldDB" id="A0A9J6DAX0"/>
<reference evidence="2" key="2">
    <citation type="submission" date="2021-09" db="EMBL/GenBank/DDBJ databases">
        <authorList>
            <person name="Jia N."/>
            <person name="Wang J."/>
            <person name="Shi W."/>
            <person name="Du L."/>
            <person name="Sun Y."/>
            <person name="Zhan W."/>
            <person name="Jiang J."/>
            <person name="Wang Q."/>
            <person name="Zhang B."/>
            <person name="Ji P."/>
            <person name="Sakyi L.B."/>
            <person name="Cui X."/>
            <person name="Yuan T."/>
            <person name="Jiang B."/>
            <person name="Yang W."/>
            <person name="Lam T.T.-Y."/>
            <person name="Chang Q."/>
            <person name="Ding S."/>
            <person name="Wang X."/>
            <person name="Zhu J."/>
            <person name="Ruan X."/>
            <person name="Zhao L."/>
            <person name="Wei J."/>
            <person name="Que T."/>
            <person name="Du C."/>
            <person name="Cheng J."/>
            <person name="Dai P."/>
            <person name="Han X."/>
            <person name="Huang E."/>
            <person name="Gao Y."/>
            <person name="Liu J."/>
            <person name="Shao H."/>
            <person name="Ye R."/>
            <person name="Li L."/>
            <person name="Wei W."/>
            <person name="Wang X."/>
            <person name="Wang C."/>
            <person name="Huo Q."/>
            <person name="Li W."/>
            <person name="Guo W."/>
            <person name="Chen H."/>
            <person name="Chen S."/>
            <person name="Zhou L."/>
            <person name="Zhou L."/>
            <person name="Ni X."/>
            <person name="Tian J."/>
            <person name="Zhou Y."/>
            <person name="Sheng Y."/>
            <person name="Liu T."/>
            <person name="Pan Y."/>
            <person name="Xia L."/>
            <person name="Li J."/>
            <person name="Zhao F."/>
            <person name="Cao W."/>
        </authorList>
    </citation>
    <scope>NUCLEOTIDE SEQUENCE</scope>
    <source>
        <strain evidence="2">Rmic-2018</strain>
        <tissue evidence="2">Larvae</tissue>
    </source>
</reference>